<dbReference type="Proteomes" id="UP000474565">
    <property type="component" value="Unassembled WGS sequence"/>
</dbReference>
<sequence>MQEKITCSSKNQIVDCELLSLLFWLQAAAIPAMAGPEKGLIAERHERTNQFGD</sequence>
<comment type="caution">
    <text evidence="1">The sequence shown here is derived from an EMBL/GenBank/DDBJ whole genome shotgun (WGS) entry which is preliminary data.</text>
</comment>
<dbReference type="RefSeq" id="WP_161019452.1">
    <property type="nucleotide sequence ID" value="NZ_WWCP01000010.1"/>
</dbReference>
<evidence type="ECO:0000313" key="1">
    <source>
        <dbReference type="EMBL" id="MYM82491.1"/>
    </source>
</evidence>
<dbReference type="EMBL" id="WWCP01000010">
    <property type="protein sequence ID" value="MYM82491.1"/>
    <property type="molecule type" value="Genomic_DNA"/>
</dbReference>
<dbReference type="AlphaFoldDB" id="A0A6L8MJU4"/>
<name>A0A6L8MJU4_9BURK</name>
<reference evidence="1 2" key="1">
    <citation type="submission" date="2019-12" db="EMBL/GenBank/DDBJ databases">
        <title>Novel species isolated from a subtropical stream in China.</title>
        <authorList>
            <person name="Lu H."/>
        </authorList>
    </citation>
    <scope>NUCLEOTIDE SEQUENCE [LARGE SCALE GENOMIC DNA]</scope>
    <source>
        <strain evidence="1 2">FT50W</strain>
    </source>
</reference>
<proteinExistence type="predicted"/>
<organism evidence="1 2">
    <name type="scientific">Duganella lactea</name>
    <dbReference type="NCBI Taxonomy" id="2692173"/>
    <lineage>
        <taxon>Bacteria</taxon>
        <taxon>Pseudomonadati</taxon>
        <taxon>Pseudomonadota</taxon>
        <taxon>Betaproteobacteria</taxon>
        <taxon>Burkholderiales</taxon>
        <taxon>Oxalobacteraceae</taxon>
        <taxon>Telluria group</taxon>
        <taxon>Duganella</taxon>
    </lineage>
</organism>
<gene>
    <name evidence="1" type="ORF">GTP44_11060</name>
</gene>
<accession>A0A6L8MJU4</accession>
<protein>
    <submittedName>
        <fullName evidence="1">Uncharacterized protein</fullName>
    </submittedName>
</protein>
<evidence type="ECO:0000313" key="2">
    <source>
        <dbReference type="Proteomes" id="UP000474565"/>
    </source>
</evidence>